<gene>
    <name evidence="6" type="ORF">BEK98_29535</name>
</gene>
<dbReference type="GO" id="GO:0005524">
    <property type="term" value="F:ATP binding"/>
    <property type="evidence" value="ECO:0007669"/>
    <property type="project" value="UniProtKB-UniRule"/>
</dbReference>
<dbReference type="Proteomes" id="UP000215483">
    <property type="component" value="Unassembled WGS sequence"/>
</dbReference>
<dbReference type="GO" id="GO:0046872">
    <property type="term" value="F:metal ion binding"/>
    <property type="evidence" value="ECO:0007669"/>
    <property type="project" value="InterPro"/>
</dbReference>
<keyword evidence="1" id="KW-0436">Ligase</keyword>
<dbReference type="Gene3D" id="3.30.470.20">
    <property type="entry name" value="ATP-grasp fold, B domain"/>
    <property type="match status" value="1"/>
</dbReference>
<dbReference type="InterPro" id="IPR011761">
    <property type="entry name" value="ATP-grasp"/>
</dbReference>
<dbReference type="PANTHER" id="PTHR43585:SF2">
    <property type="entry name" value="ATP-GRASP ENZYME FSQD"/>
    <property type="match status" value="1"/>
</dbReference>
<dbReference type="PROSITE" id="PS50975">
    <property type="entry name" value="ATP_GRASP"/>
    <property type="match status" value="1"/>
</dbReference>
<dbReference type="EMBL" id="MCGQ01000029">
    <property type="protein sequence ID" value="OXY91423.1"/>
    <property type="molecule type" value="Genomic_DNA"/>
</dbReference>
<evidence type="ECO:0000259" key="5">
    <source>
        <dbReference type="PROSITE" id="PS50975"/>
    </source>
</evidence>
<dbReference type="AlphaFoldDB" id="A0A233S720"/>
<evidence type="ECO:0000313" key="7">
    <source>
        <dbReference type="Proteomes" id="UP000215483"/>
    </source>
</evidence>
<dbReference type="NCBIfam" id="NF005543">
    <property type="entry name" value="PRK07206.1"/>
    <property type="match status" value="1"/>
</dbReference>
<evidence type="ECO:0000256" key="3">
    <source>
        <dbReference type="ARBA" id="ARBA00022840"/>
    </source>
</evidence>
<dbReference type="PANTHER" id="PTHR43585">
    <property type="entry name" value="FUMIPYRROLE BIOSYNTHESIS PROTEIN C"/>
    <property type="match status" value="1"/>
</dbReference>
<evidence type="ECO:0000256" key="1">
    <source>
        <dbReference type="ARBA" id="ARBA00022598"/>
    </source>
</evidence>
<dbReference type="Pfam" id="PF13535">
    <property type="entry name" value="ATP-grasp_4"/>
    <property type="match status" value="1"/>
</dbReference>
<sequence length="415" mass="45908">MSSTPPVAAIVDGYSTGNFLPAAFTRLGAQVVHVRSTPEWMTSMLLPNTADYIADLVFEDEEQIVKELRSHGVSAVLAGQEPGVPLSDRLSELMGTASNGSRLSAARRDKYEMIEVLRAAGLHCADQFKSDDPQALVDWAEAHGTYPVVIKPLSSASTDGVFICNTADEVREAAQQVLAARDIFDLPNREVLIQSYLDGEEYIVDTVSHDGHRFVCGVWKYEKTLVNGKNIYDKDVLLPADEFPVPELIAYVDQVLEAMNIRFGPTHTEVKMTSNGPALVEIGARLNGDMNPDFHQVCLGHNQADLIALSYMRPQEFLERYGDRVYTRRQPAVVYNAPSAQEGEVKAIDETVVREIAALPTVFLPSVKVPVGGRVRRTVDLLTSPLRIFMTGVTQEAVLDDYKRLQELKDKVYLV</sequence>
<evidence type="ECO:0000313" key="6">
    <source>
        <dbReference type="EMBL" id="OXY91423.1"/>
    </source>
</evidence>
<dbReference type="RefSeq" id="WP_094219880.1">
    <property type="nucleotide sequence ID" value="NZ_MCGQ01000029.1"/>
</dbReference>
<comment type="caution">
    <text evidence="6">The sequence shown here is derived from an EMBL/GenBank/DDBJ whole genome shotgun (WGS) entry which is preliminary data.</text>
</comment>
<dbReference type="InterPro" id="IPR052032">
    <property type="entry name" value="ATP-dep_AA_Ligase"/>
</dbReference>
<evidence type="ECO:0000256" key="4">
    <source>
        <dbReference type="PROSITE-ProRule" id="PRU00409"/>
    </source>
</evidence>
<keyword evidence="2 4" id="KW-0547">Nucleotide-binding</keyword>
<name>A0A233S720_STRDA</name>
<accession>A0A233S720</accession>
<organism evidence="6 7">
    <name type="scientific">Streptomyces diastatochromogenes</name>
    <dbReference type="NCBI Taxonomy" id="42236"/>
    <lineage>
        <taxon>Bacteria</taxon>
        <taxon>Bacillati</taxon>
        <taxon>Actinomycetota</taxon>
        <taxon>Actinomycetes</taxon>
        <taxon>Kitasatosporales</taxon>
        <taxon>Streptomycetaceae</taxon>
        <taxon>Streptomyces</taxon>
    </lineage>
</organism>
<feature type="domain" description="ATP-grasp" evidence="5">
    <location>
        <begin position="114"/>
        <end position="312"/>
    </location>
</feature>
<protein>
    <submittedName>
        <fullName evidence="6">Phosphoribosylglycinamide synthetase</fullName>
    </submittedName>
</protein>
<proteinExistence type="predicted"/>
<keyword evidence="7" id="KW-1185">Reference proteome</keyword>
<dbReference type="SUPFAM" id="SSF56059">
    <property type="entry name" value="Glutathione synthetase ATP-binding domain-like"/>
    <property type="match status" value="1"/>
</dbReference>
<evidence type="ECO:0000256" key="2">
    <source>
        <dbReference type="ARBA" id="ARBA00022741"/>
    </source>
</evidence>
<dbReference type="GO" id="GO:0016874">
    <property type="term" value="F:ligase activity"/>
    <property type="evidence" value="ECO:0007669"/>
    <property type="project" value="UniProtKB-KW"/>
</dbReference>
<dbReference type="OrthoDB" id="24041at2"/>
<reference evidence="6 7" key="1">
    <citation type="submission" date="2016-07" db="EMBL/GenBank/DDBJ databases">
        <title>Draft genome of Streptomyces diastatochromogenes.</title>
        <authorList>
            <person name="Podduturi R."/>
            <person name="Lukassen M.B."/>
            <person name="Clausen N."/>
            <person name="Nielsen J.L."/>
            <person name="Jorgensen N.O."/>
        </authorList>
    </citation>
    <scope>NUCLEOTIDE SEQUENCE [LARGE SCALE GENOMIC DNA]</scope>
    <source>
        <strain evidence="6 7">DSM 40608</strain>
    </source>
</reference>
<keyword evidence="3 4" id="KW-0067">ATP-binding</keyword>